<evidence type="ECO:0000256" key="6">
    <source>
        <dbReference type="ARBA" id="ARBA00022842"/>
    </source>
</evidence>
<keyword evidence="6 7" id="KW-0460">Magnesium</keyword>
<dbReference type="PRINTS" id="PR01959">
    <property type="entry name" value="SBIMPHPHTASE"/>
</dbReference>
<dbReference type="InterPro" id="IPR020550">
    <property type="entry name" value="Inositol_monophosphatase_CS"/>
</dbReference>
<dbReference type="PROSITE" id="PS00629">
    <property type="entry name" value="IMP_1"/>
    <property type="match status" value="1"/>
</dbReference>
<dbReference type="Gene3D" id="3.30.540.10">
    <property type="entry name" value="Fructose-1,6-Bisphosphatase, subunit A, domain 1"/>
    <property type="match status" value="1"/>
</dbReference>
<keyword evidence="4 7" id="KW-0479">Metal-binding</keyword>
<protein>
    <recommendedName>
        <fullName evidence="7">Inositol-1-monophosphatase</fullName>
        <ecNumber evidence="7">3.1.3.25</ecNumber>
    </recommendedName>
</protein>
<dbReference type="CDD" id="cd01639">
    <property type="entry name" value="IMPase"/>
    <property type="match status" value="1"/>
</dbReference>
<dbReference type="PANTHER" id="PTHR20854:SF4">
    <property type="entry name" value="INOSITOL-1-MONOPHOSPHATASE-RELATED"/>
    <property type="match status" value="1"/>
</dbReference>
<sequence length="264" mass="27945">MTAAAFPKHPALDTAIAAAREAGGVLVKLRQGQERLAPRSKRAGDFVSEADLRAEALLRARLCGPQDHWLGEETGTPPQDASNVWIVDPLDGTTNYLRGIGHWAVSIALEVKGSRTLGVIYDPLRDEIFAAVKGQGAWLNGAPMRVADTDSLSAALFGTGIPFGSMDHIDDHAADIARLAPHCAGVRRMGAAALDLAYVACGRLDGFWERRLQPWDIAAGLVLLREAGAEVNGLTPGLPPEISGTVLTATPSVFAQFAQVLRAA</sequence>
<comment type="similarity">
    <text evidence="3 7">Belongs to the inositol monophosphatase superfamily.</text>
</comment>
<dbReference type="InterPro" id="IPR033942">
    <property type="entry name" value="IMPase"/>
</dbReference>
<dbReference type="EMBL" id="JALZWP010000004">
    <property type="protein sequence ID" value="MCL1628230.1"/>
    <property type="molecule type" value="Genomic_DNA"/>
</dbReference>
<dbReference type="PANTHER" id="PTHR20854">
    <property type="entry name" value="INOSITOL MONOPHOSPHATASE"/>
    <property type="match status" value="1"/>
</dbReference>
<dbReference type="PROSITE" id="PS00630">
    <property type="entry name" value="IMP_2"/>
    <property type="match status" value="1"/>
</dbReference>
<evidence type="ECO:0000256" key="5">
    <source>
        <dbReference type="ARBA" id="ARBA00022801"/>
    </source>
</evidence>
<evidence type="ECO:0000256" key="7">
    <source>
        <dbReference type="RuleBase" id="RU364068"/>
    </source>
</evidence>
<dbReference type="SUPFAM" id="SSF56655">
    <property type="entry name" value="Carbohydrate phosphatase"/>
    <property type="match status" value="1"/>
</dbReference>
<dbReference type="Pfam" id="PF00459">
    <property type="entry name" value="Inositol_P"/>
    <property type="match status" value="1"/>
</dbReference>
<dbReference type="Proteomes" id="UP001202550">
    <property type="component" value="Unassembled WGS sequence"/>
</dbReference>
<reference evidence="8 9" key="1">
    <citation type="submission" date="2022-05" db="EMBL/GenBank/DDBJ databases">
        <title>Seasonal and diel survey of microbial diversity of the Tyrrhenian coast.</title>
        <authorList>
            <person name="Gattoni G."/>
            <person name="Corral P."/>
        </authorList>
    </citation>
    <scope>NUCLEOTIDE SEQUENCE [LARGE SCALE GENOMIC DNA]</scope>
    <source>
        <strain evidence="8 9">V10</strain>
    </source>
</reference>
<evidence type="ECO:0000256" key="3">
    <source>
        <dbReference type="ARBA" id="ARBA00009759"/>
    </source>
</evidence>
<evidence type="ECO:0000256" key="4">
    <source>
        <dbReference type="ARBA" id="ARBA00022723"/>
    </source>
</evidence>
<dbReference type="EC" id="3.1.3.25" evidence="7"/>
<gene>
    <name evidence="8" type="ORF">M3N55_05760</name>
</gene>
<comment type="catalytic activity">
    <reaction evidence="1 7">
        <text>a myo-inositol phosphate + H2O = myo-inositol + phosphate</text>
        <dbReference type="Rhea" id="RHEA:24056"/>
        <dbReference type="ChEBI" id="CHEBI:15377"/>
        <dbReference type="ChEBI" id="CHEBI:17268"/>
        <dbReference type="ChEBI" id="CHEBI:43474"/>
        <dbReference type="ChEBI" id="CHEBI:84139"/>
        <dbReference type="EC" id="3.1.3.25"/>
    </reaction>
</comment>
<dbReference type="InterPro" id="IPR022337">
    <property type="entry name" value="Inositol_monophosphatase_SuhB"/>
</dbReference>
<organism evidence="8 9">
    <name type="scientific">Roseinatronobacter domitianus</name>
    <dbReference type="NCBI Taxonomy" id="2940293"/>
    <lineage>
        <taxon>Bacteria</taxon>
        <taxon>Pseudomonadati</taxon>
        <taxon>Pseudomonadota</taxon>
        <taxon>Alphaproteobacteria</taxon>
        <taxon>Rhodobacterales</taxon>
        <taxon>Paracoccaceae</taxon>
        <taxon>Roseinatronobacter</taxon>
    </lineage>
</organism>
<keyword evidence="9" id="KW-1185">Reference proteome</keyword>
<evidence type="ECO:0000256" key="2">
    <source>
        <dbReference type="ARBA" id="ARBA00001946"/>
    </source>
</evidence>
<dbReference type="PRINTS" id="PR00377">
    <property type="entry name" value="IMPHPHTASES"/>
</dbReference>
<evidence type="ECO:0000313" key="8">
    <source>
        <dbReference type="EMBL" id="MCL1628230.1"/>
    </source>
</evidence>
<comment type="caution">
    <text evidence="8">The sequence shown here is derived from an EMBL/GenBank/DDBJ whole genome shotgun (WGS) entry which is preliminary data.</text>
</comment>
<dbReference type="InterPro" id="IPR020583">
    <property type="entry name" value="Inositol_monoP_metal-BS"/>
</dbReference>
<name>A0ABT0M035_9RHOB</name>
<accession>A0ABT0M035</accession>
<proteinExistence type="inferred from homology"/>
<evidence type="ECO:0000313" key="9">
    <source>
        <dbReference type="Proteomes" id="UP001202550"/>
    </source>
</evidence>
<keyword evidence="5 7" id="KW-0378">Hydrolase</keyword>
<evidence type="ECO:0000256" key="1">
    <source>
        <dbReference type="ARBA" id="ARBA00001033"/>
    </source>
</evidence>
<dbReference type="InterPro" id="IPR000760">
    <property type="entry name" value="Inositol_monophosphatase-like"/>
</dbReference>
<comment type="cofactor">
    <cofactor evidence="2 7">
        <name>Mg(2+)</name>
        <dbReference type="ChEBI" id="CHEBI:18420"/>
    </cofactor>
</comment>
<dbReference type="Gene3D" id="3.40.190.80">
    <property type="match status" value="1"/>
</dbReference>
<dbReference type="RefSeq" id="WP_249057294.1">
    <property type="nucleotide sequence ID" value="NZ_JALZWP010000004.1"/>
</dbReference>